<dbReference type="STRING" id="1231657.A0A1Y2A219"/>
<dbReference type="EMBL" id="MCFA01000017">
    <property type="protein sequence ID" value="ORY16573.1"/>
    <property type="molecule type" value="Genomic_DNA"/>
</dbReference>
<organism evidence="2 3">
    <name type="scientific">Clohesyomyces aquaticus</name>
    <dbReference type="NCBI Taxonomy" id="1231657"/>
    <lineage>
        <taxon>Eukaryota</taxon>
        <taxon>Fungi</taxon>
        <taxon>Dikarya</taxon>
        <taxon>Ascomycota</taxon>
        <taxon>Pezizomycotina</taxon>
        <taxon>Dothideomycetes</taxon>
        <taxon>Pleosporomycetidae</taxon>
        <taxon>Pleosporales</taxon>
        <taxon>Lindgomycetaceae</taxon>
        <taxon>Clohesyomyces</taxon>
    </lineage>
</organism>
<comment type="caution">
    <text evidence="2">The sequence shown here is derived from an EMBL/GenBank/DDBJ whole genome shotgun (WGS) entry which is preliminary data.</text>
</comment>
<dbReference type="PANTHER" id="PTHR40845:SF1">
    <property type="match status" value="1"/>
</dbReference>
<reference evidence="2 3" key="1">
    <citation type="submission" date="2016-07" db="EMBL/GenBank/DDBJ databases">
        <title>Pervasive Adenine N6-methylation of Active Genes in Fungi.</title>
        <authorList>
            <consortium name="DOE Joint Genome Institute"/>
            <person name="Mondo S.J."/>
            <person name="Dannebaum R.O."/>
            <person name="Kuo R.C."/>
            <person name="Labutti K."/>
            <person name="Haridas S."/>
            <person name="Kuo A."/>
            <person name="Salamov A."/>
            <person name="Ahrendt S.R."/>
            <person name="Lipzen A."/>
            <person name="Sullivan W."/>
            <person name="Andreopoulos W.B."/>
            <person name="Clum A."/>
            <person name="Lindquist E."/>
            <person name="Daum C."/>
            <person name="Ramamoorthy G.K."/>
            <person name="Gryganskyi A."/>
            <person name="Culley D."/>
            <person name="Magnuson J.K."/>
            <person name="James T.Y."/>
            <person name="O'Malley M.A."/>
            <person name="Stajich J.E."/>
            <person name="Spatafora J.W."/>
            <person name="Visel A."/>
            <person name="Grigoriev I.V."/>
        </authorList>
    </citation>
    <scope>NUCLEOTIDE SEQUENCE [LARGE SCALE GENOMIC DNA]</scope>
    <source>
        <strain evidence="2 3">CBS 115471</strain>
    </source>
</reference>
<sequence length="278" mass="30133">MYKNSGVGREGEVSIPSGYVFFAHLLHQTLSKHFRVSPFSIFFESYQSPPPRLSTNPYLRMHFPALPQTLTLLSLLACTPPLLLVSASPVALALPQAIPPNANIPPSTTNVITGKKGPDGKLIPQPAPGGQGDQALQKKQTISPTVNIAGGKGLSVIIKIAIEIAADTLKNLGEWNKARETFTQTTTLEMWNRNPDYAKFAAAICYNKGFRVKDPAGIAEQTSAKLELGLLNTDYECMFMAAPNQFFTDSDGGFINLSYRYDSRCSFDAATGDLTCVA</sequence>
<dbReference type="OrthoDB" id="3478218at2759"/>
<keyword evidence="3" id="KW-1185">Reference proteome</keyword>
<proteinExistence type="predicted"/>
<evidence type="ECO:0000259" key="1">
    <source>
        <dbReference type="Pfam" id="PF25411"/>
    </source>
</evidence>
<feature type="domain" description="DUF7888" evidence="1">
    <location>
        <begin position="145"/>
        <end position="276"/>
    </location>
</feature>
<name>A0A1Y2A219_9PLEO</name>
<dbReference type="InterPro" id="IPR057210">
    <property type="entry name" value="DUF7888"/>
</dbReference>
<evidence type="ECO:0000313" key="3">
    <source>
        <dbReference type="Proteomes" id="UP000193144"/>
    </source>
</evidence>
<dbReference type="PANTHER" id="PTHR40845">
    <property type="match status" value="1"/>
</dbReference>
<dbReference type="Proteomes" id="UP000193144">
    <property type="component" value="Unassembled WGS sequence"/>
</dbReference>
<dbReference type="AlphaFoldDB" id="A0A1Y2A219"/>
<evidence type="ECO:0000313" key="2">
    <source>
        <dbReference type="EMBL" id="ORY16573.1"/>
    </source>
</evidence>
<dbReference type="Pfam" id="PF25411">
    <property type="entry name" value="DUF7888"/>
    <property type="match status" value="1"/>
</dbReference>
<accession>A0A1Y2A219</accession>
<gene>
    <name evidence="2" type="ORF">BCR34DRAFT_611436</name>
</gene>
<protein>
    <recommendedName>
        <fullName evidence="1">DUF7888 domain-containing protein</fullName>
    </recommendedName>
</protein>